<sequence>MKETCEELSLIASFNVLLHNQASAPADLAGETDCGYAACLEVCEGKKARVLAAIRERCGHNAEPILSERTTVAEEFEKLHTRFISTGSGTLFKLVARFHDLTLSSSTG</sequence>
<evidence type="ECO:0000313" key="1">
    <source>
        <dbReference type="EMBL" id="KAF2857893.1"/>
    </source>
</evidence>
<dbReference type="AlphaFoldDB" id="A0A6A7BRQ4"/>
<protein>
    <submittedName>
        <fullName evidence="1">Uncharacterized protein</fullName>
    </submittedName>
</protein>
<dbReference type="Proteomes" id="UP000799421">
    <property type="component" value="Unassembled WGS sequence"/>
</dbReference>
<organism evidence="1 2">
    <name type="scientific">Piedraia hortae CBS 480.64</name>
    <dbReference type="NCBI Taxonomy" id="1314780"/>
    <lineage>
        <taxon>Eukaryota</taxon>
        <taxon>Fungi</taxon>
        <taxon>Dikarya</taxon>
        <taxon>Ascomycota</taxon>
        <taxon>Pezizomycotina</taxon>
        <taxon>Dothideomycetes</taxon>
        <taxon>Dothideomycetidae</taxon>
        <taxon>Capnodiales</taxon>
        <taxon>Piedraiaceae</taxon>
        <taxon>Piedraia</taxon>
    </lineage>
</organism>
<reference evidence="1" key="1">
    <citation type="journal article" date="2020" name="Stud. Mycol.">
        <title>101 Dothideomycetes genomes: a test case for predicting lifestyles and emergence of pathogens.</title>
        <authorList>
            <person name="Haridas S."/>
            <person name="Albert R."/>
            <person name="Binder M."/>
            <person name="Bloem J."/>
            <person name="Labutti K."/>
            <person name="Salamov A."/>
            <person name="Andreopoulos B."/>
            <person name="Baker S."/>
            <person name="Barry K."/>
            <person name="Bills G."/>
            <person name="Bluhm B."/>
            <person name="Cannon C."/>
            <person name="Castanera R."/>
            <person name="Culley D."/>
            <person name="Daum C."/>
            <person name="Ezra D."/>
            <person name="Gonzalez J."/>
            <person name="Henrissat B."/>
            <person name="Kuo A."/>
            <person name="Liang C."/>
            <person name="Lipzen A."/>
            <person name="Lutzoni F."/>
            <person name="Magnuson J."/>
            <person name="Mondo S."/>
            <person name="Nolan M."/>
            <person name="Ohm R."/>
            <person name="Pangilinan J."/>
            <person name="Park H.-J."/>
            <person name="Ramirez L."/>
            <person name="Alfaro M."/>
            <person name="Sun H."/>
            <person name="Tritt A."/>
            <person name="Yoshinaga Y."/>
            <person name="Zwiers L.-H."/>
            <person name="Turgeon B."/>
            <person name="Goodwin S."/>
            <person name="Spatafora J."/>
            <person name="Crous P."/>
            <person name="Grigoriev I."/>
        </authorList>
    </citation>
    <scope>NUCLEOTIDE SEQUENCE</scope>
    <source>
        <strain evidence="1">CBS 480.64</strain>
    </source>
</reference>
<gene>
    <name evidence="1" type="ORF">K470DRAFT_266494</name>
</gene>
<accession>A0A6A7BRQ4</accession>
<proteinExistence type="predicted"/>
<keyword evidence="2" id="KW-1185">Reference proteome</keyword>
<evidence type="ECO:0000313" key="2">
    <source>
        <dbReference type="Proteomes" id="UP000799421"/>
    </source>
</evidence>
<name>A0A6A7BRQ4_9PEZI</name>
<dbReference type="EMBL" id="MU006024">
    <property type="protein sequence ID" value="KAF2857893.1"/>
    <property type="molecule type" value="Genomic_DNA"/>
</dbReference>